<dbReference type="InterPro" id="IPR050426">
    <property type="entry name" value="Glycosyltransferase_28"/>
</dbReference>
<evidence type="ECO:0000313" key="3">
    <source>
        <dbReference type="Proteomes" id="UP001242480"/>
    </source>
</evidence>
<name>A0ABU0JFR9_9HYPH</name>
<dbReference type="Pfam" id="PF06722">
    <property type="entry name" value="EryCIII-like_C"/>
    <property type="match status" value="1"/>
</dbReference>
<comment type="caution">
    <text evidence="2">The sequence shown here is derived from an EMBL/GenBank/DDBJ whole genome shotgun (WGS) entry which is preliminary data.</text>
</comment>
<dbReference type="Gene3D" id="3.40.50.2000">
    <property type="entry name" value="Glycogen Phosphorylase B"/>
    <property type="match status" value="2"/>
</dbReference>
<sequence>MRILFTFAGGTGHLLPLLPFARAARERGHAVAFGCQAVLLPTVEQAGFAAFDTAGTSFRDESERAPLLRPDPAREDRAVREGFARRIARERAAAILDRAGNWRPDLLVCDEMDFGAMVAAERLGLPHAQVLVIASGALARRELIAEPLQALRAEHGLPADPGLAMLSRHLVLSPFPPGFRDPAFPLPATAHAFRPGSVPAPDAGPPIRPAGRPTAYVTLGTVFNVESGDLFRRVLAGIGSLPLDVIATVGPQIDPAELGPQPGHIRIERYVDQWTVLPHCDLVVSHAGSGTVMGALTHGLPMVLLPMGADQPFNARRCLELGVARVLDPVEATPRMIREAGAAVLADPAYRSAAQSWREAIAALPEPALAVPLMERLAAAGKNAAPRVQA</sequence>
<reference evidence="2 3" key="1">
    <citation type="submission" date="2023-07" db="EMBL/GenBank/DDBJ databases">
        <title>Genomic Encyclopedia of Type Strains, Phase IV (KMG-IV): sequencing the most valuable type-strain genomes for metagenomic binning, comparative biology and taxonomic classification.</title>
        <authorList>
            <person name="Goeker M."/>
        </authorList>
    </citation>
    <scope>NUCLEOTIDE SEQUENCE [LARGE SCALE GENOMIC DNA]</scope>
    <source>
        <strain evidence="2 3">DSM 19619</strain>
    </source>
</reference>
<accession>A0ABU0JFR9</accession>
<dbReference type="SUPFAM" id="SSF53756">
    <property type="entry name" value="UDP-Glycosyltransferase/glycogen phosphorylase"/>
    <property type="match status" value="1"/>
</dbReference>
<evidence type="ECO:0000313" key="2">
    <source>
        <dbReference type="EMBL" id="MDQ0473133.1"/>
    </source>
</evidence>
<dbReference type="InterPro" id="IPR010610">
    <property type="entry name" value="EryCIII-like_C"/>
</dbReference>
<organism evidence="2 3">
    <name type="scientific">Labrys wisconsinensis</name>
    <dbReference type="NCBI Taxonomy" id="425677"/>
    <lineage>
        <taxon>Bacteria</taxon>
        <taxon>Pseudomonadati</taxon>
        <taxon>Pseudomonadota</taxon>
        <taxon>Alphaproteobacteria</taxon>
        <taxon>Hyphomicrobiales</taxon>
        <taxon>Xanthobacteraceae</taxon>
        <taxon>Labrys</taxon>
    </lineage>
</organism>
<dbReference type="CDD" id="cd03784">
    <property type="entry name" value="GT1_Gtf-like"/>
    <property type="match status" value="1"/>
</dbReference>
<dbReference type="EMBL" id="JAUSVX010000015">
    <property type="protein sequence ID" value="MDQ0473133.1"/>
    <property type="molecule type" value="Genomic_DNA"/>
</dbReference>
<proteinExistence type="predicted"/>
<dbReference type="PANTHER" id="PTHR48050">
    <property type="entry name" value="STEROL 3-BETA-GLUCOSYLTRANSFERASE"/>
    <property type="match status" value="1"/>
</dbReference>
<dbReference type="PANTHER" id="PTHR48050:SF13">
    <property type="entry name" value="STEROL 3-BETA-GLUCOSYLTRANSFERASE UGT80A2"/>
    <property type="match status" value="1"/>
</dbReference>
<dbReference type="InterPro" id="IPR002213">
    <property type="entry name" value="UDP_glucos_trans"/>
</dbReference>
<evidence type="ECO:0000259" key="1">
    <source>
        <dbReference type="Pfam" id="PF06722"/>
    </source>
</evidence>
<dbReference type="Proteomes" id="UP001242480">
    <property type="component" value="Unassembled WGS sequence"/>
</dbReference>
<keyword evidence="3" id="KW-1185">Reference proteome</keyword>
<protein>
    <submittedName>
        <fullName evidence="2">UDP:flavonoid glycosyltransferase YjiC (YdhE family)</fullName>
    </submittedName>
</protein>
<dbReference type="RefSeq" id="WP_307280991.1">
    <property type="nucleotide sequence ID" value="NZ_JAUSVX010000015.1"/>
</dbReference>
<gene>
    <name evidence="2" type="ORF">QO011_006167</name>
</gene>
<feature type="domain" description="Erythromycin biosynthesis protein CIII-like C-terminal" evidence="1">
    <location>
        <begin position="233"/>
        <end position="374"/>
    </location>
</feature>